<name>A0A4Q1JK14_9BACT</name>
<keyword evidence="1" id="KW-0812">Transmembrane</keyword>
<proteinExistence type="predicted"/>
<dbReference type="EMBL" id="SAXA01000010">
    <property type="protein sequence ID" value="RXQ92186.1"/>
    <property type="molecule type" value="Genomic_DNA"/>
</dbReference>
<protein>
    <submittedName>
        <fullName evidence="3">Histidine kinase</fullName>
    </submittedName>
</protein>
<keyword evidence="1" id="KW-1133">Transmembrane helix</keyword>
<feature type="transmembrane region" description="Helical" evidence="1">
    <location>
        <begin position="71"/>
        <end position="93"/>
    </location>
</feature>
<feature type="transmembrane region" description="Helical" evidence="1">
    <location>
        <begin position="113"/>
        <end position="130"/>
    </location>
</feature>
<feature type="domain" description="Signal transduction histidine kinase internal region" evidence="2">
    <location>
        <begin position="150"/>
        <end position="222"/>
    </location>
</feature>
<sequence length="339" mass="40327">MIIGKQKYQIILLHFILWCILILPPYLFVDGIVLANNFNQFISENLFSLAIFYLNYFLLVSQFLSWKKFAIYILLLAVISFFCFSIMLGYQLYIKDMFEWNTRGYLKNYSYNIPSILYYSVIAVFARSYYDLQNSLEREYQLKNEKITTELNYLKSQIDPHFFFNNLNNIYSMAIKKDENITVMISRLSDMMRSYIYNSRLSKISLDKEIDFIENFVYFQLLKKPKSTDIDVYSDGYINDYFITPMLLINFVENAFKHSNIFHNTEASISINCFVDESKNLEFQVENTIYNLPNHSVSGIGNENTKRRLELLYPGRYKLIENINDNIYSIVLKIYNKTK</sequence>
<keyword evidence="1" id="KW-0472">Membrane</keyword>
<keyword evidence="4" id="KW-1185">Reference proteome</keyword>
<dbReference type="InterPro" id="IPR010559">
    <property type="entry name" value="Sig_transdc_His_kin_internal"/>
</dbReference>
<comment type="caution">
    <text evidence="3">The sequence shown here is derived from an EMBL/GenBank/DDBJ whole genome shotgun (WGS) entry which is preliminary data.</text>
</comment>
<reference evidence="3 4" key="1">
    <citation type="submission" date="2019-01" db="EMBL/GenBank/DDBJ databases">
        <title>Ancylomarina salipaludis sp. nov., isolated from a salt marsh.</title>
        <authorList>
            <person name="Yoon J.-H."/>
        </authorList>
    </citation>
    <scope>NUCLEOTIDE SEQUENCE [LARGE SCALE GENOMIC DNA]</scope>
    <source>
        <strain evidence="3 4">SHSM-M15</strain>
    </source>
</reference>
<gene>
    <name evidence="3" type="ORF">EO244_11595</name>
</gene>
<keyword evidence="3" id="KW-0418">Kinase</keyword>
<organism evidence="3 4">
    <name type="scientific">Ancylomarina salipaludis</name>
    <dbReference type="NCBI Taxonomy" id="2501299"/>
    <lineage>
        <taxon>Bacteria</taxon>
        <taxon>Pseudomonadati</taxon>
        <taxon>Bacteroidota</taxon>
        <taxon>Bacteroidia</taxon>
        <taxon>Marinilabiliales</taxon>
        <taxon>Marinifilaceae</taxon>
        <taxon>Ancylomarina</taxon>
    </lineage>
</organism>
<evidence type="ECO:0000313" key="4">
    <source>
        <dbReference type="Proteomes" id="UP000289703"/>
    </source>
</evidence>
<evidence type="ECO:0000259" key="2">
    <source>
        <dbReference type="Pfam" id="PF06580"/>
    </source>
</evidence>
<keyword evidence="3" id="KW-0808">Transferase</keyword>
<evidence type="ECO:0000256" key="1">
    <source>
        <dbReference type="SAM" id="Phobius"/>
    </source>
</evidence>
<feature type="transmembrane region" description="Helical" evidence="1">
    <location>
        <begin position="12"/>
        <end position="34"/>
    </location>
</feature>
<dbReference type="GO" id="GO:0016020">
    <property type="term" value="C:membrane"/>
    <property type="evidence" value="ECO:0007669"/>
    <property type="project" value="InterPro"/>
</dbReference>
<dbReference type="PANTHER" id="PTHR34220">
    <property type="entry name" value="SENSOR HISTIDINE KINASE YPDA"/>
    <property type="match status" value="1"/>
</dbReference>
<dbReference type="Pfam" id="PF06580">
    <property type="entry name" value="His_kinase"/>
    <property type="match status" value="1"/>
</dbReference>
<feature type="transmembrane region" description="Helical" evidence="1">
    <location>
        <begin position="46"/>
        <end position="64"/>
    </location>
</feature>
<evidence type="ECO:0000313" key="3">
    <source>
        <dbReference type="EMBL" id="RXQ92186.1"/>
    </source>
</evidence>
<dbReference type="GO" id="GO:0000155">
    <property type="term" value="F:phosphorelay sensor kinase activity"/>
    <property type="evidence" value="ECO:0007669"/>
    <property type="project" value="InterPro"/>
</dbReference>
<dbReference type="AlphaFoldDB" id="A0A4Q1JK14"/>
<dbReference type="Proteomes" id="UP000289703">
    <property type="component" value="Unassembled WGS sequence"/>
</dbReference>
<dbReference type="PANTHER" id="PTHR34220:SF7">
    <property type="entry name" value="SENSOR HISTIDINE KINASE YPDA"/>
    <property type="match status" value="1"/>
</dbReference>
<dbReference type="OrthoDB" id="9809908at2"/>
<dbReference type="InterPro" id="IPR050640">
    <property type="entry name" value="Bact_2-comp_sensor_kinase"/>
</dbReference>
<accession>A0A4Q1JK14</accession>